<dbReference type="PANTHER" id="PTHR13343">
    <property type="entry name" value="CREG1 PROTEIN"/>
    <property type="match status" value="1"/>
</dbReference>
<comment type="caution">
    <text evidence="2">The sequence shown here is derived from an EMBL/GenBank/DDBJ whole genome shotgun (WGS) entry which is preliminary data.</text>
</comment>
<evidence type="ECO:0000313" key="2">
    <source>
        <dbReference type="EMBL" id="MXQ66055.1"/>
    </source>
</evidence>
<accession>A0A6I4WCT1</accession>
<dbReference type="OrthoDB" id="3381348at2"/>
<reference evidence="2 3" key="1">
    <citation type="submission" date="2019-12" db="EMBL/GenBank/DDBJ databases">
        <title>Nocardia macrotermitis sp. nov. and Nocardia aurantia sp. nov., isolated from the gut of the fungus growing-termite Macrotermes natalensis.</title>
        <authorList>
            <person name="Christine B."/>
            <person name="Rene B."/>
        </authorList>
    </citation>
    <scope>NUCLEOTIDE SEQUENCE [LARGE SCALE GENOMIC DNA]</scope>
    <source>
        <strain evidence="2 3">DSM 102126</strain>
    </source>
</reference>
<organism evidence="2 3">
    <name type="scientific">Actinomadura rayongensis</name>
    <dbReference type="NCBI Taxonomy" id="1429076"/>
    <lineage>
        <taxon>Bacteria</taxon>
        <taxon>Bacillati</taxon>
        <taxon>Actinomycetota</taxon>
        <taxon>Actinomycetes</taxon>
        <taxon>Streptosporangiales</taxon>
        <taxon>Thermomonosporaceae</taxon>
        <taxon>Actinomadura</taxon>
    </lineage>
</organism>
<protein>
    <submittedName>
        <fullName evidence="2">DUF2470 domain-containing protein</fullName>
    </submittedName>
</protein>
<dbReference type="EMBL" id="WUTW01000003">
    <property type="protein sequence ID" value="MXQ66055.1"/>
    <property type="molecule type" value="Genomic_DNA"/>
</dbReference>
<evidence type="ECO:0000259" key="1">
    <source>
        <dbReference type="Pfam" id="PF10615"/>
    </source>
</evidence>
<dbReference type="Pfam" id="PF10615">
    <property type="entry name" value="DUF2470"/>
    <property type="match status" value="1"/>
</dbReference>
<dbReference type="InterPro" id="IPR037119">
    <property type="entry name" value="Haem_oxidase_HugZ-like_sf"/>
</dbReference>
<dbReference type="Proteomes" id="UP000431901">
    <property type="component" value="Unassembled WGS sequence"/>
</dbReference>
<name>A0A6I4WCT1_9ACTN</name>
<dbReference type="InterPro" id="IPR019595">
    <property type="entry name" value="DUF2470"/>
</dbReference>
<feature type="domain" description="DUF2470" evidence="1">
    <location>
        <begin position="171"/>
        <end position="243"/>
    </location>
</feature>
<dbReference type="Gene3D" id="3.20.180.10">
    <property type="entry name" value="PNP-oxidase-like"/>
    <property type="match status" value="1"/>
</dbReference>
<dbReference type="AlphaFoldDB" id="A0A6I4WCT1"/>
<dbReference type="SUPFAM" id="SSF50475">
    <property type="entry name" value="FMN-binding split barrel"/>
    <property type="match status" value="1"/>
</dbReference>
<gene>
    <name evidence="2" type="ORF">GQ466_18715</name>
</gene>
<sequence>MDQQRTVSGPSPAERARTLAYGVAGGVLVTPGVPYAPIPAHVTGRDGAPLLLLPAASPVATALVGNEDLPATLRISDVAPVPFPDRVRGRAWLHGWISEVPPAGRKDAARRLARLHPRPELLDLARTDGGDHVLLTLDVAQIEVDDPWGSATVEPEEFAQASPDPFAAIEAGVLTHLDGCHRAELRRLLPDLGAPAPDVRPLGLDRLGLWLRCAIPDKDAPEPFDLRVPFPHPAHDLPSLRHAYARLWQAAAK</sequence>
<evidence type="ECO:0000313" key="3">
    <source>
        <dbReference type="Proteomes" id="UP000431901"/>
    </source>
</evidence>
<dbReference type="RefSeq" id="WP_161104247.1">
    <property type="nucleotide sequence ID" value="NZ_JBHLYI010000004.1"/>
</dbReference>
<keyword evidence="3" id="KW-1185">Reference proteome</keyword>
<dbReference type="PANTHER" id="PTHR13343:SF24">
    <property type="entry name" value="OS07G0573800 PROTEIN"/>
    <property type="match status" value="1"/>
</dbReference>
<proteinExistence type="predicted"/>